<proteinExistence type="predicted"/>
<feature type="signal peptide" evidence="1">
    <location>
        <begin position="1"/>
        <end position="25"/>
    </location>
</feature>
<evidence type="ECO:0000256" key="1">
    <source>
        <dbReference type="SAM" id="SignalP"/>
    </source>
</evidence>
<evidence type="ECO:0000313" key="3">
    <source>
        <dbReference type="Proteomes" id="UP001385892"/>
    </source>
</evidence>
<organism evidence="2 3">
    <name type="scientific">Variovorax rhizosphaerae</name>
    <dbReference type="NCBI Taxonomy" id="1836200"/>
    <lineage>
        <taxon>Bacteria</taxon>
        <taxon>Pseudomonadati</taxon>
        <taxon>Pseudomonadota</taxon>
        <taxon>Betaproteobacteria</taxon>
        <taxon>Burkholderiales</taxon>
        <taxon>Comamonadaceae</taxon>
        <taxon>Variovorax</taxon>
    </lineage>
</organism>
<protein>
    <submittedName>
        <fullName evidence="2">Uncharacterized protein</fullName>
    </submittedName>
</protein>
<keyword evidence="1" id="KW-0732">Signal</keyword>
<reference evidence="2 3" key="1">
    <citation type="submission" date="2024-03" db="EMBL/GenBank/DDBJ databases">
        <title>Novel species of the genus Variovorax.</title>
        <authorList>
            <person name="Liu Q."/>
            <person name="Xin Y.-H."/>
        </authorList>
    </citation>
    <scope>NUCLEOTIDE SEQUENCE [LARGE SCALE GENOMIC DNA]</scope>
    <source>
        <strain evidence="2 3">KACC 18900</strain>
    </source>
</reference>
<name>A0ABU8WYD1_9BURK</name>
<gene>
    <name evidence="2" type="ORF">WKW82_38355</name>
</gene>
<dbReference type="Proteomes" id="UP001385892">
    <property type="component" value="Unassembled WGS sequence"/>
</dbReference>
<comment type="caution">
    <text evidence="2">The sequence shown here is derived from an EMBL/GenBank/DDBJ whole genome shotgun (WGS) entry which is preliminary data.</text>
</comment>
<keyword evidence="3" id="KW-1185">Reference proteome</keyword>
<dbReference type="RefSeq" id="WP_340348477.1">
    <property type="nucleotide sequence ID" value="NZ_JBBKZT010000046.1"/>
</dbReference>
<accession>A0ABU8WYD1</accession>
<evidence type="ECO:0000313" key="2">
    <source>
        <dbReference type="EMBL" id="MEJ8852531.1"/>
    </source>
</evidence>
<sequence>MIHRMPGRLRVAAFLLCGFSLRAAAQPTALAGDDLQRAFAASFALVPEVAKFIAVPACRQHGQQAAEVARARDKGMTQAAALELLAPPASTSRQPGDKRIDAAVTHANTAIAAYVFGPSRPSPELAIAIVNGACLLGARTTIGQIGV</sequence>
<dbReference type="EMBL" id="JBBKZT010000046">
    <property type="protein sequence ID" value="MEJ8852531.1"/>
    <property type="molecule type" value="Genomic_DNA"/>
</dbReference>
<feature type="chain" id="PRO_5047338931" evidence="1">
    <location>
        <begin position="26"/>
        <end position="147"/>
    </location>
</feature>